<dbReference type="AlphaFoldDB" id="A0A2Z2MRE1"/>
<sequence length="326" mass="38051">MESQKTRVIQITHKIKEYALKGIVETLHGNPGESIFSEEWDQLIILDDCRFDFFEAGFRERNLPGKLGWKFSLGSWTGEFLIKNFPEEKYEDMVFITSNPFVDKYLSGKFHAIISVWKTGWDERYQTVPPRAVYDAAVKALKSYPGKKLIVHFLQPHHPYFVLKFGDRTMRVIRDSISEGRLKMDTVQNEPLNELYLSPIYGQFHIRKLIWAYRENLRAVMPYVELLLHRLRGRTVVTADHGELFGEQVTRLLPIKVYGHGIGRNANLIKVPWWVIDDEDREKLRSKKEITKEIASIEGRLGLRPKKDEGLLLKKAISRLKLKGRI</sequence>
<gene>
    <name evidence="1" type="ORF">A3L11_03505</name>
</gene>
<dbReference type="InterPro" id="IPR017850">
    <property type="entry name" value="Alkaline_phosphatase_core_sf"/>
</dbReference>
<organism evidence="1 2">
    <name type="scientific">Thermococcus siculi</name>
    <dbReference type="NCBI Taxonomy" id="72803"/>
    <lineage>
        <taxon>Archaea</taxon>
        <taxon>Methanobacteriati</taxon>
        <taxon>Methanobacteriota</taxon>
        <taxon>Thermococci</taxon>
        <taxon>Thermococcales</taxon>
        <taxon>Thermococcaceae</taxon>
        <taxon>Thermococcus</taxon>
    </lineage>
</organism>
<dbReference type="EMBL" id="CP015103">
    <property type="protein sequence ID" value="ASJ08346.1"/>
    <property type="molecule type" value="Genomic_DNA"/>
</dbReference>
<dbReference type="GeneID" id="33317274"/>
<dbReference type="OrthoDB" id="100846at2157"/>
<protein>
    <recommendedName>
        <fullName evidence="3">Sulfatase N-terminal domain-containing protein</fullName>
    </recommendedName>
</protein>
<keyword evidence="2" id="KW-1185">Reference proteome</keyword>
<reference evidence="1 2" key="1">
    <citation type="submission" date="2016-04" db="EMBL/GenBank/DDBJ databases">
        <title>Complete genome sequence of Thermococcus siculi type strain RG-20.</title>
        <authorList>
            <person name="Oger P.M."/>
        </authorList>
    </citation>
    <scope>NUCLEOTIDE SEQUENCE [LARGE SCALE GENOMIC DNA]</scope>
    <source>
        <strain evidence="1 2">RG-20</strain>
    </source>
</reference>
<evidence type="ECO:0008006" key="3">
    <source>
        <dbReference type="Google" id="ProtNLM"/>
    </source>
</evidence>
<name>A0A2Z2MRE1_9EURY</name>
<evidence type="ECO:0000313" key="2">
    <source>
        <dbReference type="Proteomes" id="UP000250125"/>
    </source>
</evidence>
<accession>A0A2Z2MRE1</accession>
<dbReference type="Gene3D" id="3.40.720.10">
    <property type="entry name" value="Alkaline Phosphatase, subunit A"/>
    <property type="match status" value="1"/>
</dbReference>
<dbReference type="KEGG" id="tsl:A3L11_03505"/>
<proteinExistence type="predicted"/>
<dbReference type="SUPFAM" id="SSF53649">
    <property type="entry name" value="Alkaline phosphatase-like"/>
    <property type="match status" value="1"/>
</dbReference>
<evidence type="ECO:0000313" key="1">
    <source>
        <dbReference type="EMBL" id="ASJ08346.1"/>
    </source>
</evidence>
<dbReference type="Proteomes" id="UP000250125">
    <property type="component" value="Chromosome"/>
</dbReference>
<dbReference type="RefSeq" id="WP_088855585.1">
    <property type="nucleotide sequence ID" value="NZ_CP015103.1"/>
</dbReference>